<dbReference type="PANTHER" id="PTHR33525:SF3">
    <property type="entry name" value="RIBONUCLEASE Y"/>
    <property type="match status" value="1"/>
</dbReference>
<dbReference type="PROSITE" id="PS51833">
    <property type="entry name" value="HDOD"/>
    <property type="match status" value="1"/>
</dbReference>
<keyword evidence="3" id="KW-1185">Reference proteome</keyword>
<accession>A0ABN1IZ19</accession>
<evidence type="ECO:0000313" key="3">
    <source>
        <dbReference type="Proteomes" id="UP001500339"/>
    </source>
</evidence>
<comment type="caution">
    <text evidence="2">The sequence shown here is derived from an EMBL/GenBank/DDBJ whole genome shotgun (WGS) entry which is preliminary data.</text>
</comment>
<sequence>MEMINLKDLAIKVEEIPILPDRINKIIEITENPDSDIKDLEDEILKDQSITSKILKLANSTYYGYAKRICTISEAIVLLGSQTIKSLVLTSAVSKLLINELPGGYHLGKYDLWNQSQSCAMISKFIALKIHYPSPEEAYIAGLLRDIGKPILNFYVSQEYNSILNKIENESKTFIQAEEEVLGFTHAQIGSMVAEKWNFPTPLVESIQYHHSPEKAQSNQKLVSIVHIADAVTMMMGIGLGSDGLSYNFSNFAFKTLGIEEDVIEEILFEVTNRLENNNDFSILN</sequence>
<reference evidence="2 3" key="1">
    <citation type="journal article" date="2019" name="Int. J. Syst. Evol. Microbiol.">
        <title>The Global Catalogue of Microorganisms (GCM) 10K type strain sequencing project: providing services to taxonomists for standard genome sequencing and annotation.</title>
        <authorList>
            <consortium name="The Broad Institute Genomics Platform"/>
            <consortium name="The Broad Institute Genome Sequencing Center for Infectious Disease"/>
            <person name="Wu L."/>
            <person name="Ma J."/>
        </authorList>
    </citation>
    <scope>NUCLEOTIDE SEQUENCE [LARGE SCALE GENOMIC DNA]</scope>
    <source>
        <strain evidence="2 3">JCM 1405</strain>
    </source>
</reference>
<dbReference type="InterPro" id="IPR013976">
    <property type="entry name" value="HDOD"/>
</dbReference>
<proteinExistence type="predicted"/>
<evidence type="ECO:0000313" key="2">
    <source>
        <dbReference type="EMBL" id="GAA0724281.1"/>
    </source>
</evidence>
<organism evidence="2 3">
    <name type="scientific">Clostridium malenominatum</name>
    <dbReference type="NCBI Taxonomy" id="1539"/>
    <lineage>
        <taxon>Bacteria</taxon>
        <taxon>Bacillati</taxon>
        <taxon>Bacillota</taxon>
        <taxon>Clostridia</taxon>
        <taxon>Eubacteriales</taxon>
        <taxon>Clostridiaceae</taxon>
        <taxon>Clostridium</taxon>
    </lineage>
</organism>
<evidence type="ECO:0000259" key="1">
    <source>
        <dbReference type="PROSITE" id="PS51833"/>
    </source>
</evidence>
<dbReference type="PANTHER" id="PTHR33525">
    <property type="match status" value="1"/>
</dbReference>
<dbReference type="SUPFAM" id="SSF109604">
    <property type="entry name" value="HD-domain/PDEase-like"/>
    <property type="match status" value="1"/>
</dbReference>
<feature type="domain" description="HDOD" evidence="1">
    <location>
        <begin position="16"/>
        <end position="213"/>
    </location>
</feature>
<name>A0ABN1IZ19_9CLOT</name>
<protein>
    <submittedName>
        <fullName evidence="2">HDOD domain-containing protein</fullName>
    </submittedName>
</protein>
<dbReference type="Proteomes" id="UP001500339">
    <property type="component" value="Unassembled WGS sequence"/>
</dbReference>
<dbReference type="InterPro" id="IPR052340">
    <property type="entry name" value="RNase_Y/CdgJ"/>
</dbReference>
<dbReference type="Gene3D" id="1.10.3210.10">
    <property type="entry name" value="Hypothetical protein af1432"/>
    <property type="match status" value="1"/>
</dbReference>
<gene>
    <name evidence="2" type="ORF">GCM10008905_17940</name>
</gene>
<dbReference type="Pfam" id="PF08668">
    <property type="entry name" value="HDOD"/>
    <property type="match status" value="1"/>
</dbReference>
<dbReference type="CDD" id="cd00077">
    <property type="entry name" value="HDc"/>
    <property type="match status" value="1"/>
</dbReference>
<dbReference type="RefSeq" id="WP_343768960.1">
    <property type="nucleotide sequence ID" value="NZ_BAAACF010000001.1"/>
</dbReference>
<dbReference type="InterPro" id="IPR003607">
    <property type="entry name" value="HD/PDEase_dom"/>
</dbReference>
<dbReference type="EMBL" id="BAAACF010000001">
    <property type="protein sequence ID" value="GAA0724281.1"/>
    <property type="molecule type" value="Genomic_DNA"/>
</dbReference>